<dbReference type="SFLD" id="SFLDG01129">
    <property type="entry name" value="C1.5:_HAD__Beta-PGM__Phosphata"/>
    <property type="match status" value="1"/>
</dbReference>
<evidence type="ECO:0000313" key="1">
    <source>
        <dbReference type="EMBL" id="SEC48107.1"/>
    </source>
</evidence>
<dbReference type="PANTHER" id="PTHR43434">
    <property type="entry name" value="PHOSPHOGLYCOLATE PHOSPHATASE"/>
    <property type="match status" value="1"/>
</dbReference>
<name>A0A1H4SVD1_9MICC</name>
<organism evidence="1 2">
    <name type="scientific">Arthrobacter woluwensis</name>
    <dbReference type="NCBI Taxonomy" id="156980"/>
    <lineage>
        <taxon>Bacteria</taxon>
        <taxon>Bacillati</taxon>
        <taxon>Actinomycetota</taxon>
        <taxon>Actinomycetes</taxon>
        <taxon>Micrococcales</taxon>
        <taxon>Micrococcaceae</taxon>
        <taxon>Arthrobacter</taxon>
    </lineage>
</organism>
<keyword evidence="1" id="KW-0378">Hydrolase</keyword>
<dbReference type="InterPro" id="IPR036412">
    <property type="entry name" value="HAD-like_sf"/>
</dbReference>
<dbReference type="Gene3D" id="3.40.50.1000">
    <property type="entry name" value="HAD superfamily/HAD-like"/>
    <property type="match status" value="1"/>
</dbReference>
<dbReference type="GO" id="GO:0005829">
    <property type="term" value="C:cytosol"/>
    <property type="evidence" value="ECO:0007669"/>
    <property type="project" value="TreeGrafter"/>
</dbReference>
<dbReference type="RefSeq" id="WP_066214417.1">
    <property type="nucleotide sequence ID" value="NZ_FNSN01000003.1"/>
</dbReference>
<evidence type="ECO:0000313" key="2">
    <source>
        <dbReference type="Proteomes" id="UP000182652"/>
    </source>
</evidence>
<dbReference type="Proteomes" id="UP000182652">
    <property type="component" value="Unassembled WGS sequence"/>
</dbReference>
<dbReference type="InterPro" id="IPR050155">
    <property type="entry name" value="HAD-like_hydrolase_sf"/>
</dbReference>
<dbReference type="InterPro" id="IPR023214">
    <property type="entry name" value="HAD_sf"/>
</dbReference>
<dbReference type="STRING" id="156980.SAMN04489745_2979"/>
<dbReference type="GO" id="GO:0006281">
    <property type="term" value="P:DNA repair"/>
    <property type="evidence" value="ECO:0007669"/>
    <property type="project" value="TreeGrafter"/>
</dbReference>
<dbReference type="Pfam" id="PF00702">
    <property type="entry name" value="Hydrolase"/>
    <property type="match status" value="1"/>
</dbReference>
<dbReference type="AlphaFoldDB" id="A0A1H4SVD1"/>
<dbReference type="SFLD" id="SFLDS00003">
    <property type="entry name" value="Haloacid_Dehalogenase"/>
    <property type="match status" value="1"/>
</dbReference>
<dbReference type="NCBIfam" id="TIGR03351">
    <property type="entry name" value="PhnX-like"/>
    <property type="match status" value="1"/>
</dbReference>
<gene>
    <name evidence="1" type="ORF">SAMN04489745_2979</name>
</gene>
<dbReference type="InterPro" id="IPR022468">
    <property type="entry name" value="PhnX-like"/>
</dbReference>
<protein>
    <submittedName>
        <fullName evidence="1">Phosphonatase-like hydrolase</fullName>
    </submittedName>
</protein>
<sequence length="229" mass="23830">MTHLVACDMAGTTIDEHGDVYRALAQSVEEAGVSTTEEDVQAWMGADKVEAITALLKLGGHDADPATVAHAFSRFREILAALYAENPPTALPGVEEALSGLRARGVKVALTTGFSADVAHPLLHALNWTTADAPDAGQAALVLDAVVTSDEVSAGRPAPFMIHRAMERTGVLDVRDVVAVGDTVNDLQAAEHAGVRGIGVLTGKLGREELAAHPHEAILESVADLPALV</sequence>
<dbReference type="EMBL" id="FNSN01000003">
    <property type="protein sequence ID" value="SEC48107.1"/>
    <property type="molecule type" value="Genomic_DNA"/>
</dbReference>
<dbReference type="PANTHER" id="PTHR43434:SF19">
    <property type="entry name" value="PHOSPHONOACETALDEHYDE HYDROLASE"/>
    <property type="match status" value="1"/>
</dbReference>
<reference evidence="1 2" key="1">
    <citation type="submission" date="2016-10" db="EMBL/GenBank/DDBJ databases">
        <authorList>
            <person name="de Groot N.N."/>
        </authorList>
    </citation>
    <scope>NUCLEOTIDE SEQUENCE [LARGE SCALE GENOMIC DNA]</scope>
    <source>
        <strain evidence="1 2">DSM 10495</strain>
    </source>
</reference>
<dbReference type="GO" id="GO:0008967">
    <property type="term" value="F:phosphoglycolate phosphatase activity"/>
    <property type="evidence" value="ECO:0007669"/>
    <property type="project" value="TreeGrafter"/>
</dbReference>
<proteinExistence type="predicted"/>
<accession>A0A1H4SVD1</accession>
<dbReference type="SUPFAM" id="SSF56784">
    <property type="entry name" value="HAD-like"/>
    <property type="match status" value="1"/>
</dbReference>
<keyword evidence="2" id="KW-1185">Reference proteome</keyword>